<keyword evidence="3" id="KW-0032">Aminotransferase</keyword>
<reference evidence="6 7" key="1">
    <citation type="journal article" date="2024" name="Microbiol. Resour. Announc.">
        <title>Genome annotations for the ascomycete fungi Trichoderma harzianum, Trichoderma aggressivum, and Purpureocillium lilacinum.</title>
        <authorList>
            <person name="Beijen E.P.W."/>
            <person name="Ohm R.A."/>
        </authorList>
    </citation>
    <scope>NUCLEOTIDE SEQUENCE [LARGE SCALE GENOMIC DNA]</scope>
    <source>
        <strain evidence="6 7">CBS 150709</strain>
    </source>
</reference>
<dbReference type="PIRSF" id="PIRSF006468">
    <property type="entry name" value="BCAT1"/>
    <property type="match status" value="1"/>
</dbReference>
<dbReference type="InterPro" id="IPR005786">
    <property type="entry name" value="B_amino_transII"/>
</dbReference>
<dbReference type="Pfam" id="PF01063">
    <property type="entry name" value="Aminotran_4"/>
    <property type="match status" value="1"/>
</dbReference>
<sequence length="387" mass="42938">MAFPPPPRTGLDWGKTSAETHVHGHVECRWTRETGKWSEPEFVHDPYLRVHGLSPVFHYGQEAYEGLKAFRAPDGEIHVVRPDYHARRLTHSSSLVSIPPVPEELFLSCVNSAVGMNADIVPPHDAQGMLYIRPVVFGMGAWLRLEPPNEYLFCVFVTTAGAFHGSEPLDALILEDFDRAAPRGTGSGKVGGNYSPVIRWSQQAKQDGYDITLHLDSQTRTEIEEFSTSAFVGAHVDGEDITLVVPDTTNVVSSVTCDSVQQLAKSLGWTVEKRSVKYEELSCFSEVMACGTAVTLVSIKSITRKSTSDKFLYQSAAETMGPCAKQLSTLLHDIYKGKIEDEFGWCVKVQDPVSLRKRKAVDDEMRQVKKTTLNGHTRGEQTVQEVN</sequence>
<name>A0ABR0CIZ9_PURLI</name>
<dbReference type="PANTHER" id="PTHR42825">
    <property type="entry name" value="AMINO ACID AMINOTRANSFERASE"/>
    <property type="match status" value="1"/>
</dbReference>
<dbReference type="InterPro" id="IPR001544">
    <property type="entry name" value="Aminotrans_IV"/>
</dbReference>
<keyword evidence="5" id="KW-0663">Pyridoxal phosphate</keyword>
<comment type="cofactor">
    <cofactor evidence="1">
        <name>pyridoxal 5'-phosphate</name>
        <dbReference type="ChEBI" id="CHEBI:597326"/>
    </cofactor>
</comment>
<dbReference type="Proteomes" id="UP001287286">
    <property type="component" value="Unassembled WGS sequence"/>
</dbReference>
<keyword evidence="7" id="KW-1185">Reference proteome</keyword>
<comment type="caution">
    <text evidence="6">The sequence shown here is derived from an EMBL/GenBank/DDBJ whole genome shotgun (WGS) entry which is preliminary data.</text>
</comment>
<dbReference type="Gene3D" id="3.20.10.10">
    <property type="entry name" value="D-amino Acid Aminotransferase, subunit A, domain 2"/>
    <property type="match status" value="1"/>
</dbReference>
<dbReference type="Gene3D" id="3.30.470.10">
    <property type="match status" value="1"/>
</dbReference>
<evidence type="ECO:0000256" key="3">
    <source>
        <dbReference type="ARBA" id="ARBA00022576"/>
    </source>
</evidence>
<evidence type="ECO:0000256" key="4">
    <source>
        <dbReference type="ARBA" id="ARBA00022679"/>
    </source>
</evidence>
<evidence type="ECO:0000313" key="6">
    <source>
        <dbReference type="EMBL" id="KAK4095538.1"/>
    </source>
</evidence>
<dbReference type="SUPFAM" id="SSF56752">
    <property type="entry name" value="D-aminoacid aminotransferase-like PLP-dependent enzymes"/>
    <property type="match status" value="1"/>
</dbReference>
<proteinExistence type="inferred from homology"/>
<keyword evidence="4" id="KW-0808">Transferase</keyword>
<gene>
    <name evidence="6" type="ORF">Purlil1_334</name>
</gene>
<evidence type="ECO:0008006" key="8">
    <source>
        <dbReference type="Google" id="ProtNLM"/>
    </source>
</evidence>
<dbReference type="EMBL" id="JAWRVI010000001">
    <property type="protein sequence ID" value="KAK4095538.1"/>
    <property type="molecule type" value="Genomic_DNA"/>
</dbReference>
<protein>
    <recommendedName>
        <fullName evidence="8">Branched-chain-amino-acid aminotransferase</fullName>
    </recommendedName>
</protein>
<accession>A0ABR0CIZ9</accession>
<evidence type="ECO:0000313" key="7">
    <source>
        <dbReference type="Proteomes" id="UP001287286"/>
    </source>
</evidence>
<dbReference type="InterPro" id="IPR043132">
    <property type="entry name" value="BCAT-like_C"/>
</dbReference>
<evidence type="ECO:0000256" key="5">
    <source>
        <dbReference type="ARBA" id="ARBA00022898"/>
    </source>
</evidence>
<organism evidence="6 7">
    <name type="scientific">Purpureocillium lilacinum</name>
    <name type="common">Paecilomyces lilacinus</name>
    <dbReference type="NCBI Taxonomy" id="33203"/>
    <lineage>
        <taxon>Eukaryota</taxon>
        <taxon>Fungi</taxon>
        <taxon>Dikarya</taxon>
        <taxon>Ascomycota</taxon>
        <taxon>Pezizomycotina</taxon>
        <taxon>Sordariomycetes</taxon>
        <taxon>Hypocreomycetidae</taxon>
        <taxon>Hypocreales</taxon>
        <taxon>Ophiocordycipitaceae</taxon>
        <taxon>Purpureocillium</taxon>
    </lineage>
</organism>
<dbReference type="InterPro" id="IPR043131">
    <property type="entry name" value="BCAT-like_N"/>
</dbReference>
<dbReference type="InterPro" id="IPR036038">
    <property type="entry name" value="Aminotransferase-like"/>
</dbReference>
<evidence type="ECO:0000256" key="1">
    <source>
        <dbReference type="ARBA" id="ARBA00001933"/>
    </source>
</evidence>
<evidence type="ECO:0000256" key="2">
    <source>
        <dbReference type="ARBA" id="ARBA00009320"/>
    </source>
</evidence>
<comment type="similarity">
    <text evidence="2">Belongs to the class-IV pyridoxal-phosphate-dependent aminotransferase family.</text>
</comment>
<dbReference type="PANTHER" id="PTHR42825:SF2">
    <property type="entry name" value="BRANCHED-CHAIN-AMINO-ACID AMINOTRANSFERASE 3, CHLOROPLASTIC-RELATED"/>
    <property type="match status" value="1"/>
</dbReference>